<gene>
    <name evidence="2" type="ORF">ColSpa_05048</name>
</gene>
<accession>A0AA37LAH8</accession>
<name>A0AA37LAH8_9PEZI</name>
<dbReference type="InterPro" id="IPR052820">
    <property type="entry name" value="PhiA_domain"/>
</dbReference>
<feature type="chain" id="PRO_5041441970" evidence="1">
    <location>
        <begin position="19"/>
        <end position="143"/>
    </location>
</feature>
<dbReference type="EMBL" id="BQXU01000011">
    <property type="protein sequence ID" value="GKT44867.1"/>
    <property type="molecule type" value="Genomic_DNA"/>
</dbReference>
<organism evidence="2 3">
    <name type="scientific">Colletotrichum spaethianum</name>
    <dbReference type="NCBI Taxonomy" id="700344"/>
    <lineage>
        <taxon>Eukaryota</taxon>
        <taxon>Fungi</taxon>
        <taxon>Dikarya</taxon>
        <taxon>Ascomycota</taxon>
        <taxon>Pezizomycotina</taxon>
        <taxon>Sordariomycetes</taxon>
        <taxon>Hypocreomycetidae</taxon>
        <taxon>Glomerellales</taxon>
        <taxon>Glomerellaceae</taxon>
        <taxon>Colletotrichum</taxon>
        <taxon>Colletotrichum spaethianum species complex</taxon>
    </lineage>
</organism>
<dbReference type="RefSeq" id="XP_049127217.1">
    <property type="nucleotide sequence ID" value="XM_049271260.1"/>
</dbReference>
<dbReference type="PANTHER" id="PTHR42047">
    <property type="entry name" value="PROTEIN, PUTATIVE (AFU_ORTHOLOGUE AFUA_6G03560)-RELATED"/>
    <property type="match status" value="1"/>
</dbReference>
<proteinExistence type="predicted"/>
<evidence type="ECO:0000313" key="2">
    <source>
        <dbReference type="EMBL" id="GKT44867.1"/>
    </source>
</evidence>
<protein>
    <submittedName>
        <fullName evidence="2">Secreted protein</fullName>
    </submittedName>
</protein>
<evidence type="ECO:0000313" key="3">
    <source>
        <dbReference type="Proteomes" id="UP001055115"/>
    </source>
</evidence>
<keyword evidence="1" id="KW-0732">Signal</keyword>
<dbReference type="GeneID" id="73325850"/>
<dbReference type="AlphaFoldDB" id="A0AA37LAH8"/>
<dbReference type="PANTHER" id="PTHR42047:SF1">
    <property type="entry name" value="PROTEIN, PUTATIVE (AFU_ORTHOLOGUE AFUA_6G03560)-RELATED"/>
    <property type="match status" value="1"/>
</dbReference>
<sequence>MLVKSFFLFLASATLVTAKSFILFAYFSELVNHFVMDPHEFAINARNGRFWVGALQPTTNCPNFSGAHCPPSNTTVVDDLFRQLQISKPGGQRVYADPDGVISYTPGGDSAITAMPAGSNFNAFYKTPMENLAFGEEAHFLQF</sequence>
<evidence type="ECO:0000256" key="1">
    <source>
        <dbReference type="SAM" id="SignalP"/>
    </source>
</evidence>
<comment type="caution">
    <text evidence="2">The sequence shown here is derived from an EMBL/GenBank/DDBJ whole genome shotgun (WGS) entry which is preliminary data.</text>
</comment>
<keyword evidence="3" id="KW-1185">Reference proteome</keyword>
<feature type="signal peptide" evidence="1">
    <location>
        <begin position="1"/>
        <end position="18"/>
    </location>
</feature>
<reference evidence="2 3" key="1">
    <citation type="submission" date="2022-03" db="EMBL/GenBank/DDBJ databases">
        <title>Genome data of Colletotrichum spp.</title>
        <authorList>
            <person name="Utami Y.D."/>
            <person name="Hiruma K."/>
        </authorList>
    </citation>
    <scope>NUCLEOTIDE SEQUENCE [LARGE SCALE GENOMIC DNA]</scope>
    <source>
        <strain evidence="2 3">MAFF 239500</strain>
    </source>
</reference>
<dbReference type="Proteomes" id="UP001055115">
    <property type="component" value="Unassembled WGS sequence"/>
</dbReference>